<keyword evidence="2" id="KW-1185">Reference proteome</keyword>
<accession>A0ACC6U0W8</accession>
<evidence type="ECO:0000313" key="2">
    <source>
        <dbReference type="Proteomes" id="UP001558850"/>
    </source>
</evidence>
<comment type="caution">
    <text evidence="1">The sequence shown here is derived from an EMBL/GenBank/DDBJ whole genome shotgun (WGS) entry which is preliminary data.</text>
</comment>
<gene>
    <name evidence="1" type="ORF">AB4Y32_15920</name>
</gene>
<name>A0ACC6U0W8_9BURK</name>
<proteinExistence type="predicted"/>
<dbReference type="Proteomes" id="UP001558850">
    <property type="component" value="Unassembled WGS sequence"/>
</dbReference>
<protein>
    <submittedName>
        <fullName evidence="1">Phage baseplate assembly protein V</fullName>
    </submittedName>
</protein>
<sequence length="226" mass="23745">MIDSFLNQIRAHAQMAQGDKTTHRVGQITAYDPSKYAVKVKFWPDTTDSTGWIPLLSTFIGAGWGLVAAPSIGDQVMVAFDREDQDAGVVVGRFFTDVEQPPAAPSGEFWLVHKSGNYLKFTNDGNVSLNVTGNLSATVGGNMTANVTGNSNTNAAQANVTATSSASVTAPTIKLGANGQTLLQFVTSAFVNLFNTHTHPEHDGGSTQAPNQTMGSSHLTSTITGG</sequence>
<evidence type="ECO:0000313" key="1">
    <source>
        <dbReference type="EMBL" id="MEX3933263.1"/>
    </source>
</evidence>
<reference evidence="1" key="1">
    <citation type="submission" date="2024-07" db="EMBL/GenBank/DDBJ databases">
        <title>A survey of Mimosa microsymbionts across Brazilian biomes reveals a high diversity of Paraburkholderia nodulating endemic species, but also that Cupriavidus is common as a symbiont of widespread species.</title>
        <authorList>
            <person name="Rouws L."/>
            <person name="Barauna A."/>
            <person name="Beukes C."/>
            <person name="Rouws J.R.C."/>
            <person name="De Faria S.M."/>
            <person name="Gross E."/>
            <person name="Bueno Dos Reis Junior F."/>
            <person name="Simon M.F."/>
            <person name="Maluk M."/>
            <person name="Odee D.W."/>
            <person name="Kenicer G."/>
            <person name="Young J.P.W."/>
            <person name="Reis V.M."/>
            <person name="Zilli J."/>
            <person name="James E.K."/>
        </authorList>
    </citation>
    <scope>NUCLEOTIDE SEQUENCE</scope>
    <source>
        <strain evidence="1">EG181B</strain>
    </source>
</reference>
<organism evidence="1 2">
    <name type="scientific">Paraburkholderia phymatum</name>
    <dbReference type="NCBI Taxonomy" id="148447"/>
    <lineage>
        <taxon>Bacteria</taxon>
        <taxon>Pseudomonadati</taxon>
        <taxon>Pseudomonadota</taxon>
        <taxon>Betaproteobacteria</taxon>
        <taxon>Burkholderiales</taxon>
        <taxon>Burkholderiaceae</taxon>
        <taxon>Paraburkholderia</taxon>
    </lineage>
</organism>
<dbReference type="EMBL" id="JBFRCH010000007">
    <property type="protein sequence ID" value="MEX3933263.1"/>
    <property type="molecule type" value="Genomic_DNA"/>
</dbReference>